<keyword evidence="7" id="KW-0807">Transducer</keyword>
<dbReference type="GO" id="GO:0008049">
    <property type="term" value="P:male courtship behavior"/>
    <property type="evidence" value="ECO:0007669"/>
    <property type="project" value="TreeGrafter"/>
</dbReference>
<dbReference type="GO" id="GO:0005886">
    <property type="term" value="C:plasma membrane"/>
    <property type="evidence" value="ECO:0007669"/>
    <property type="project" value="UniProtKB-SubCell"/>
</dbReference>
<sequence>MTSTHGRQRPANLLTLVTACHKVESSADDFITTCYLLQDKLSNSQLRQEVFYLANYAEKLRPKFSAAGFFNVNKMILGSFFSALTSYLIICIQFTTTEKV</sequence>
<evidence type="ECO:0000256" key="6">
    <source>
        <dbReference type="ARBA" id="ARBA00023170"/>
    </source>
</evidence>
<name>A0A6P7G726_DIAVI</name>
<keyword evidence="4 8" id="KW-1133">Transmembrane helix</keyword>
<evidence type="ECO:0000256" key="4">
    <source>
        <dbReference type="ARBA" id="ARBA00022989"/>
    </source>
</evidence>
<evidence type="ECO:0000256" key="1">
    <source>
        <dbReference type="ARBA" id="ARBA00004651"/>
    </source>
</evidence>
<gene>
    <name evidence="9" type="primary">LOC114338462</name>
</gene>
<dbReference type="Pfam" id="PF08395">
    <property type="entry name" value="7tm_7"/>
    <property type="match status" value="1"/>
</dbReference>
<dbReference type="PROSITE" id="PS51257">
    <property type="entry name" value="PROKAR_LIPOPROTEIN"/>
    <property type="match status" value="1"/>
</dbReference>
<dbReference type="RefSeq" id="XP_028144864.1">
    <property type="nucleotide sequence ID" value="XM_028289063.1"/>
</dbReference>
<dbReference type="GO" id="GO:0030424">
    <property type="term" value="C:axon"/>
    <property type="evidence" value="ECO:0007669"/>
    <property type="project" value="TreeGrafter"/>
</dbReference>
<dbReference type="GO" id="GO:0050909">
    <property type="term" value="P:sensory perception of taste"/>
    <property type="evidence" value="ECO:0007669"/>
    <property type="project" value="InterPro"/>
</dbReference>
<evidence type="ECO:0000256" key="7">
    <source>
        <dbReference type="ARBA" id="ARBA00023224"/>
    </source>
</evidence>
<reference evidence="9" key="1">
    <citation type="submission" date="2025-08" db="UniProtKB">
        <authorList>
            <consortium name="RefSeq"/>
        </authorList>
    </citation>
    <scope>IDENTIFICATION</scope>
    <source>
        <tissue evidence="9">Whole insect</tissue>
    </source>
</reference>
<evidence type="ECO:0000256" key="8">
    <source>
        <dbReference type="SAM" id="Phobius"/>
    </source>
</evidence>
<accession>A0A6P7G726</accession>
<protein>
    <submittedName>
        <fullName evidence="9">Gustatory receptor 98a</fullName>
    </submittedName>
</protein>
<dbReference type="GO" id="GO:0043025">
    <property type="term" value="C:neuronal cell body"/>
    <property type="evidence" value="ECO:0007669"/>
    <property type="project" value="TreeGrafter"/>
</dbReference>
<keyword evidence="6 9" id="KW-0675">Receptor</keyword>
<dbReference type="PANTHER" id="PTHR21143">
    <property type="entry name" value="INVERTEBRATE GUSTATORY RECEPTOR"/>
    <property type="match status" value="1"/>
</dbReference>
<keyword evidence="2" id="KW-1003">Cell membrane</keyword>
<dbReference type="PANTHER" id="PTHR21143:SF133">
    <property type="entry name" value="GUSTATORY AND PHEROMONE RECEPTOR 32A-RELATED"/>
    <property type="match status" value="1"/>
</dbReference>
<dbReference type="InterPro" id="IPR013604">
    <property type="entry name" value="7TM_chemorcpt"/>
</dbReference>
<keyword evidence="3 8" id="KW-0812">Transmembrane</keyword>
<dbReference type="GO" id="GO:0030425">
    <property type="term" value="C:dendrite"/>
    <property type="evidence" value="ECO:0007669"/>
    <property type="project" value="TreeGrafter"/>
</dbReference>
<evidence type="ECO:0000256" key="2">
    <source>
        <dbReference type="ARBA" id="ARBA00022475"/>
    </source>
</evidence>
<dbReference type="GO" id="GO:0007165">
    <property type="term" value="P:signal transduction"/>
    <property type="evidence" value="ECO:0007669"/>
    <property type="project" value="UniProtKB-KW"/>
</dbReference>
<evidence type="ECO:0000256" key="3">
    <source>
        <dbReference type="ARBA" id="ARBA00022692"/>
    </source>
</evidence>
<comment type="subcellular location">
    <subcellularLocation>
        <location evidence="1">Cell membrane</location>
        <topology evidence="1">Multi-pass membrane protein</topology>
    </subcellularLocation>
</comment>
<dbReference type="InParanoid" id="A0A6P7G726"/>
<evidence type="ECO:0000313" key="9">
    <source>
        <dbReference type="RefSeq" id="XP_028144864.1"/>
    </source>
</evidence>
<organism evidence="9">
    <name type="scientific">Diabrotica virgifera virgifera</name>
    <name type="common">western corn rootworm</name>
    <dbReference type="NCBI Taxonomy" id="50390"/>
    <lineage>
        <taxon>Eukaryota</taxon>
        <taxon>Metazoa</taxon>
        <taxon>Ecdysozoa</taxon>
        <taxon>Arthropoda</taxon>
        <taxon>Hexapoda</taxon>
        <taxon>Insecta</taxon>
        <taxon>Pterygota</taxon>
        <taxon>Neoptera</taxon>
        <taxon>Endopterygota</taxon>
        <taxon>Coleoptera</taxon>
        <taxon>Polyphaga</taxon>
        <taxon>Cucujiformia</taxon>
        <taxon>Chrysomeloidea</taxon>
        <taxon>Chrysomelidae</taxon>
        <taxon>Galerucinae</taxon>
        <taxon>Diabroticina</taxon>
        <taxon>Diabroticites</taxon>
        <taxon>Diabrotica</taxon>
    </lineage>
</organism>
<keyword evidence="5 8" id="KW-0472">Membrane</keyword>
<dbReference type="AlphaFoldDB" id="A0A6P7G726"/>
<feature type="transmembrane region" description="Helical" evidence="8">
    <location>
        <begin position="75"/>
        <end position="95"/>
    </location>
</feature>
<evidence type="ECO:0000256" key="5">
    <source>
        <dbReference type="ARBA" id="ARBA00023136"/>
    </source>
</evidence>
<dbReference type="GO" id="GO:0007635">
    <property type="term" value="P:chemosensory behavior"/>
    <property type="evidence" value="ECO:0007669"/>
    <property type="project" value="TreeGrafter"/>
</dbReference>
<proteinExistence type="predicted"/>